<reference evidence="7 8" key="1">
    <citation type="submission" date="2015-08" db="EMBL/GenBank/DDBJ databases">
        <title>Genome of Paenibacillus jilunlii.</title>
        <authorList>
            <person name="Sant'Anna F.H."/>
            <person name="Ambrosini A."/>
            <person name="Souza R."/>
            <person name="Bach E."/>
            <person name="Fernandes G."/>
            <person name="Balsanelli E."/>
            <person name="Baura V.A."/>
            <person name="Pedrosa F.O."/>
            <person name="Souza E.M."/>
            <person name="Passaglia L."/>
        </authorList>
    </citation>
    <scope>NUCLEOTIDE SEQUENCE [LARGE SCALE GENOMIC DNA]</scope>
    <source>
        <strain evidence="7 8">DSM 23019</strain>
    </source>
</reference>
<evidence type="ECO:0000313" key="8">
    <source>
        <dbReference type="Proteomes" id="UP000070252"/>
    </source>
</evidence>
<dbReference type="PANTHER" id="PTHR37316">
    <property type="entry name" value="TEICHOIC ACID GLYCEROL-PHOSPHATE PRIMASE"/>
    <property type="match status" value="1"/>
</dbReference>
<dbReference type="Proteomes" id="UP000070252">
    <property type="component" value="Unassembled WGS sequence"/>
</dbReference>
<dbReference type="EMBL" id="LIPY01000109">
    <property type="protein sequence ID" value="KWX75854.1"/>
    <property type="molecule type" value="Genomic_DNA"/>
</dbReference>
<dbReference type="InterPro" id="IPR043149">
    <property type="entry name" value="TagF_N"/>
</dbReference>
<keyword evidence="4" id="KW-0808">Transferase</keyword>
<dbReference type="Gene3D" id="3.40.50.11820">
    <property type="match status" value="1"/>
</dbReference>
<evidence type="ECO:0000256" key="4">
    <source>
        <dbReference type="ARBA" id="ARBA00022679"/>
    </source>
</evidence>
<sequence>MVFILIYFEKFALSIAKGMILNMDIKENILDDTNHRFGIDKFNFQTWEDFDNFKKNKFVFIFGIGYGADFYFENYTENIVGIIDNDEKKHGLPINLFIDKIALDKCQEKKVLDVSVLKQYKNDNIVILIANLKAFEQIAEQLEHLGICNYFSLLTMEAIRRKSFITAKDHITNSIITKRTDKIEQNKLVFYTTGGYFGHGKYIAEQLLKLRNDLDIVWIVNDLTLNVPKGIRLVYWKNRKKYIHEMRTAKIWIHDDMVPLDIQKRPEQIYVQVKHWSSVTLKTFGFDFTTFRNDAVEIAMCKHNSEMIDYIITGSKFDTDTCRSGFGFKGKIIQAGSSRSDVLFNESKYRQKICSFYNLDNSKKILLYAPTFRYKQDEYNIREAYETNIDYELIVDKLASRFSDEWSVLLRLHPLVSEASKSMKLLNYVIDASDYPDSQELVAAADVMITDYSSIMFEPAFVRKPVFLFAPDRKEYINGERKLLIDYDTLPFSIAESNEDLANNIENFNQEEYVRQVDEFMEKYGVHEDGHASERAAKFISDLVDGIRS</sequence>
<comment type="caution">
    <text evidence="7">The sequence shown here is derived from an EMBL/GenBank/DDBJ whole genome shotgun (WGS) entry which is preliminary data.</text>
</comment>
<keyword evidence="3" id="KW-1003">Cell membrane</keyword>
<dbReference type="InterPro" id="IPR007554">
    <property type="entry name" value="Glycerophosphate_synth"/>
</dbReference>
<keyword evidence="6" id="KW-0472">Membrane</keyword>
<evidence type="ECO:0000256" key="3">
    <source>
        <dbReference type="ARBA" id="ARBA00022475"/>
    </source>
</evidence>
<organism evidence="7 8">
    <name type="scientific">Paenibacillus jilunlii</name>
    <dbReference type="NCBI Taxonomy" id="682956"/>
    <lineage>
        <taxon>Bacteria</taxon>
        <taxon>Bacillati</taxon>
        <taxon>Bacillota</taxon>
        <taxon>Bacilli</taxon>
        <taxon>Bacillales</taxon>
        <taxon>Paenibacillaceae</taxon>
        <taxon>Paenibacillus</taxon>
    </lineage>
</organism>
<gene>
    <name evidence="7" type="ORF">AML91_11790</name>
</gene>
<dbReference type="InterPro" id="IPR043148">
    <property type="entry name" value="TagF_C"/>
</dbReference>
<dbReference type="Gene3D" id="3.40.50.12580">
    <property type="match status" value="1"/>
</dbReference>
<protein>
    <recommendedName>
        <fullName evidence="9">CDP-glycerol glycerophosphotransferase, TagB/SpsB family</fullName>
    </recommendedName>
</protein>
<accession>A0ABR5SZ22</accession>
<evidence type="ECO:0000256" key="1">
    <source>
        <dbReference type="ARBA" id="ARBA00004202"/>
    </source>
</evidence>
<dbReference type="InterPro" id="IPR051612">
    <property type="entry name" value="Teichoic_Acid_Biosynth"/>
</dbReference>
<evidence type="ECO:0000256" key="6">
    <source>
        <dbReference type="ARBA" id="ARBA00023136"/>
    </source>
</evidence>
<keyword evidence="8" id="KW-1185">Reference proteome</keyword>
<name>A0ABR5SZ22_9BACL</name>
<comment type="similarity">
    <text evidence="2">Belongs to the CDP-glycerol glycerophosphotransferase family.</text>
</comment>
<comment type="subcellular location">
    <subcellularLocation>
        <location evidence="1">Cell membrane</location>
        <topology evidence="1">Peripheral membrane protein</topology>
    </subcellularLocation>
</comment>
<proteinExistence type="inferred from homology"/>
<evidence type="ECO:0000313" key="7">
    <source>
        <dbReference type="EMBL" id="KWX75854.1"/>
    </source>
</evidence>
<dbReference type="SUPFAM" id="SSF53756">
    <property type="entry name" value="UDP-Glycosyltransferase/glycogen phosphorylase"/>
    <property type="match status" value="1"/>
</dbReference>
<evidence type="ECO:0000256" key="5">
    <source>
        <dbReference type="ARBA" id="ARBA00022944"/>
    </source>
</evidence>
<keyword evidence="5" id="KW-0777">Teichoic acid biosynthesis</keyword>
<dbReference type="Pfam" id="PF04464">
    <property type="entry name" value="Glyphos_transf"/>
    <property type="match status" value="1"/>
</dbReference>
<evidence type="ECO:0000256" key="2">
    <source>
        <dbReference type="ARBA" id="ARBA00010488"/>
    </source>
</evidence>
<evidence type="ECO:0008006" key="9">
    <source>
        <dbReference type="Google" id="ProtNLM"/>
    </source>
</evidence>
<dbReference type="PANTHER" id="PTHR37316:SF3">
    <property type="entry name" value="TEICHOIC ACID GLYCEROL-PHOSPHATE TRANSFERASE"/>
    <property type="match status" value="1"/>
</dbReference>